<evidence type="ECO:0000313" key="2">
    <source>
        <dbReference type="Proteomes" id="UP000030185"/>
    </source>
</evidence>
<sequence>MEKDKKRELSDIVVNYKGQLCEILELGETIFVHLFNSLREDYYAGVCFSFNPSYVTKDKNW</sequence>
<dbReference type="AlphaFoldDB" id="A0A098LCU1"/>
<comment type="caution">
    <text evidence="1">The sequence shown here is derived from an EMBL/GenBank/DDBJ whole genome shotgun (WGS) entry which is preliminary data.</text>
</comment>
<protein>
    <submittedName>
        <fullName evidence="1">Uncharacterized protein</fullName>
    </submittedName>
</protein>
<dbReference type="RefSeq" id="WP_156140367.1">
    <property type="nucleotide sequence ID" value="NZ_BBLT01000002.1"/>
</dbReference>
<proteinExistence type="predicted"/>
<name>A0A098LCU1_9BACT</name>
<evidence type="ECO:0000313" key="1">
    <source>
        <dbReference type="EMBL" id="GAL84133.1"/>
    </source>
</evidence>
<organism evidence="1 2">
    <name type="scientific">Sporocytophaga myxococcoides</name>
    <dbReference type="NCBI Taxonomy" id="153721"/>
    <lineage>
        <taxon>Bacteria</taxon>
        <taxon>Pseudomonadati</taxon>
        <taxon>Bacteroidota</taxon>
        <taxon>Cytophagia</taxon>
        <taxon>Cytophagales</taxon>
        <taxon>Cytophagaceae</taxon>
        <taxon>Sporocytophaga</taxon>
    </lineage>
</organism>
<reference evidence="1 2" key="1">
    <citation type="submission" date="2014-09" db="EMBL/GenBank/DDBJ databases">
        <title>Sporocytophaga myxococcoides PG-01 genome sequencing.</title>
        <authorList>
            <person name="Liu L."/>
            <person name="Gao P.J."/>
            <person name="Chen G.J."/>
            <person name="Wang L.S."/>
        </authorList>
    </citation>
    <scope>NUCLEOTIDE SEQUENCE [LARGE SCALE GENOMIC DNA]</scope>
    <source>
        <strain evidence="1 2">PG-01</strain>
    </source>
</reference>
<keyword evidence="2" id="KW-1185">Reference proteome</keyword>
<dbReference type="OrthoDB" id="9857897at2"/>
<gene>
    <name evidence="1" type="ORF">MYP_1361</name>
</gene>
<accession>A0A098LCU1</accession>
<dbReference type="Proteomes" id="UP000030185">
    <property type="component" value="Unassembled WGS sequence"/>
</dbReference>
<dbReference type="EMBL" id="BBLT01000002">
    <property type="protein sequence ID" value="GAL84133.1"/>
    <property type="molecule type" value="Genomic_DNA"/>
</dbReference>